<keyword evidence="4" id="KW-1185">Reference proteome</keyword>
<protein>
    <submittedName>
        <fullName evidence="3">DUF1002 domain-containing protein</fullName>
    </submittedName>
</protein>
<feature type="signal peptide" evidence="2">
    <location>
        <begin position="1"/>
        <end position="30"/>
    </location>
</feature>
<dbReference type="Pfam" id="PF14903">
    <property type="entry name" value="WG_beta_rep"/>
    <property type="match status" value="1"/>
</dbReference>
<dbReference type="PANTHER" id="PTHR37841:SF1">
    <property type="entry name" value="DUF3298 DOMAIN-CONTAINING PROTEIN"/>
    <property type="match status" value="1"/>
</dbReference>
<evidence type="ECO:0000256" key="1">
    <source>
        <dbReference type="SAM" id="MobiDB-lite"/>
    </source>
</evidence>
<feature type="compositionally biased region" description="Low complexity" evidence="1">
    <location>
        <begin position="1158"/>
        <end position="1191"/>
    </location>
</feature>
<gene>
    <name evidence="3" type="ORF">LKD71_15355</name>
</gene>
<dbReference type="EMBL" id="JAJEPR010000040">
    <property type="protein sequence ID" value="MCC2191153.1"/>
    <property type="molecule type" value="Genomic_DNA"/>
</dbReference>
<organism evidence="3 4">
    <name type="scientific">Fusicatenibacter faecihominis</name>
    <dbReference type="NCBI Taxonomy" id="2881276"/>
    <lineage>
        <taxon>Bacteria</taxon>
        <taxon>Bacillati</taxon>
        <taxon>Bacillota</taxon>
        <taxon>Clostridia</taxon>
        <taxon>Lachnospirales</taxon>
        <taxon>Lachnospiraceae</taxon>
        <taxon>Fusicatenibacter</taxon>
    </lineage>
</organism>
<dbReference type="RefSeq" id="WP_227616118.1">
    <property type="nucleotide sequence ID" value="NZ_JAJEPR010000040.1"/>
</dbReference>
<keyword evidence="2" id="KW-0732">Signal</keyword>
<feature type="region of interest" description="Disordered" evidence="1">
    <location>
        <begin position="1158"/>
        <end position="1207"/>
    </location>
</feature>
<name>A0AAE3DV80_9FIRM</name>
<dbReference type="Proteomes" id="UP001197875">
    <property type="component" value="Unassembled WGS sequence"/>
</dbReference>
<feature type="chain" id="PRO_5042172194" evidence="2">
    <location>
        <begin position="31"/>
        <end position="1284"/>
    </location>
</feature>
<evidence type="ECO:0000313" key="3">
    <source>
        <dbReference type="EMBL" id="MCC2191153.1"/>
    </source>
</evidence>
<comment type="caution">
    <text evidence="3">The sequence shown here is derived from an EMBL/GenBank/DDBJ whole genome shotgun (WGS) entry which is preliminary data.</text>
</comment>
<dbReference type="InterPro" id="IPR009343">
    <property type="entry name" value="DUF1002"/>
</dbReference>
<sequence>MRGKYMRKLICCMLVAMMGVAQLCSVVSQAADISGLASESRLPIVLTLGADLSEDQKSQILQFFGIDQSEVTTITITNADEKEKLGNLISAEKIGSYTYSCALVNPTNAGGIQVKTANLNYVTSNMIASQLSTSGVYNCEVLTAAPFEVSGTGALTGVMMAYEEASGAQLDEGKKELANVELITTGNIADTVGQDQATLVVNDIKIHIVRDQITEEQAVHDVVDNVIGVTETAAAEAAANQGKEAPAKLGEVEKTQLYDFSYKFSQMDYDYAQMQPTLERVTYNVATSSGIDDPITDTFTTITEEQVLPSNSILLRTNDEIWGEDAIINATSSVAVSDRPAEPINVFTGEASVTAAGGVKADMFISGTNIIEYKDLNGSYALMDLNGNLLTESIYGEDMMGRGGYIIAELNDGSGKSGILAPDGSVVVDFQYDAVKVVGNMWAAGVVLTEGGTEDDYDYTDYTNYYLIDHVDIYYIGTQGAQCVGTLGRDDFYDTDSCADYINIEARSGVITTYDSSFNAVQTTDSLYNFGEYDYDNSLEEAIQQKTGYYVRSFYGKYAMASGDNGYGIIDRYGNLIVPTNFSSFDTSFDTYENGGYFLSIGNEQTTFVTAGGNVTASFNYGYDNTESLLGYGMTVQVKKSDGGYILLSADGRESDLGTTYDYMDVLKESKGLLWVGHAGGGYDLIDWHGNVLLSGSSGYSMSANGSYLISQEGYTSSTLYMVNDAEPVDLANSAGGATEMQIETKEGASLEAYTGDVTVENVGTVLSELFIDGTDLMLATNDDEKYAVMDVTDTQYSEPKYSSYTSYNNGFVLVQDADTEKTGVITEKAQLVVPCEFDNVSVLNEKWIVAYVLKETTEDEYDFESYSDDTHYQIDTASIYHVSESEVSSVKLTRDQLADIEADGDYLNVQDRTSGNVTTYDSSFNAVASADSVWNFGDYSYENVVLKQISDKSGHGAISVFDDGYVMGSDWNSDAGKSIYGVTDMNGEVIIPFEYDRINYNYGGSGRYLSTKGYFCVEKDDKAGFVTKGGEVSCELKYDSENFECDGLAGIYKNGDGTYTIVAADGTESGPYANRPYGKANGLLFVVSSVDGATSLVDWHGNEILSGYYNYSFSDSGNYFITKKDYSDPSELFTVNGAQVIGINGNTEGAEAIPMTEAAEPETQAAEAPETEGTPEPQPETEAAATQPATDGEPVVTDTPAAEGGSRDEILPLLQSASSLVTADVTANKTAITTLLTQAKEKADSDYPAAGSLIGTAITLLDTDSPDGSSVATLIQSAIDAIG</sequence>
<dbReference type="Pfam" id="PF06207">
    <property type="entry name" value="DUF1002"/>
    <property type="match status" value="1"/>
</dbReference>
<dbReference type="PANTHER" id="PTHR37841">
    <property type="entry name" value="GLR2918 PROTEIN"/>
    <property type="match status" value="1"/>
</dbReference>
<reference evidence="3 4" key="1">
    <citation type="submission" date="2021-10" db="EMBL/GenBank/DDBJ databases">
        <title>Anaerobic single-cell dispensing facilitates the cultivation of human gut bacteria.</title>
        <authorList>
            <person name="Afrizal A."/>
        </authorList>
    </citation>
    <scope>NUCLEOTIDE SEQUENCE [LARGE SCALE GENOMIC DNA]</scope>
    <source>
        <strain evidence="3 4">CLA-AA-H277</strain>
    </source>
</reference>
<evidence type="ECO:0000256" key="2">
    <source>
        <dbReference type="SAM" id="SignalP"/>
    </source>
</evidence>
<accession>A0AAE3DV80</accession>
<proteinExistence type="predicted"/>
<evidence type="ECO:0000313" key="4">
    <source>
        <dbReference type="Proteomes" id="UP001197875"/>
    </source>
</evidence>
<dbReference type="InterPro" id="IPR032774">
    <property type="entry name" value="WG_beta_rep"/>
</dbReference>